<dbReference type="FunFam" id="3.40.50.150:FF:000066">
    <property type="entry name" value="Trimethylguanosine synthase 1"/>
    <property type="match status" value="1"/>
</dbReference>
<feature type="compositionally biased region" description="Polar residues" evidence="23">
    <location>
        <begin position="360"/>
        <end position="382"/>
    </location>
</feature>
<evidence type="ECO:0000256" key="5">
    <source>
        <dbReference type="ARBA" id="ARBA00022490"/>
    </source>
</evidence>
<name>A0A8V0XK79_CHICK</name>
<evidence type="ECO:0000256" key="13">
    <source>
        <dbReference type="ARBA" id="ARBA00025783"/>
    </source>
</evidence>
<dbReference type="Proteomes" id="UP000000539">
    <property type="component" value="Chromosome 2"/>
</dbReference>
<gene>
    <name evidence="24" type="primary">TGS1</name>
</gene>
<keyword evidence="26" id="KW-1267">Proteomics identification</keyword>
<comment type="similarity">
    <text evidence="13">Belongs to the methyltransferase superfamily. Trimethylguanosine synthase family.</text>
</comment>
<proteinExistence type="evidence at protein level"/>
<evidence type="ECO:0000256" key="17">
    <source>
        <dbReference type="ARBA" id="ARBA00049075"/>
    </source>
</evidence>
<dbReference type="Gene3D" id="3.40.50.150">
    <property type="entry name" value="Vaccinia Virus protein VP39"/>
    <property type="match status" value="1"/>
</dbReference>
<evidence type="ECO:0000256" key="7">
    <source>
        <dbReference type="ARBA" id="ARBA00022603"/>
    </source>
</evidence>
<organism evidence="24 25">
    <name type="scientific">Gallus gallus</name>
    <name type="common">Chicken</name>
    <dbReference type="NCBI Taxonomy" id="9031"/>
    <lineage>
        <taxon>Eukaryota</taxon>
        <taxon>Metazoa</taxon>
        <taxon>Chordata</taxon>
        <taxon>Craniata</taxon>
        <taxon>Vertebrata</taxon>
        <taxon>Euteleostomi</taxon>
        <taxon>Archelosauria</taxon>
        <taxon>Archosauria</taxon>
        <taxon>Dinosauria</taxon>
        <taxon>Saurischia</taxon>
        <taxon>Theropoda</taxon>
        <taxon>Coelurosauria</taxon>
        <taxon>Aves</taxon>
        <taxon>Neognathae</taxon>
        <taxon>Galloanserae</taxon>
        <taxon>Galliformes</taxon>
        <taxon>Phasianidae</taxon>
        <taxon>Phasianinae</taxon>
        <taxon>Gallus</taxon>
    </lineage>
</organism>
<evidence type="ECO:0000256" key="8">
    <source>
        <dbReference type="ARBA" id="ARBA00022679"/>
    </source>
</evidence>
<comment type="subunit">
    <text evidence="20">May form homooligomers. Interacts with CREBBP/CBP, EED/WAIT1, EP300/P300, NCOA6/PRIP, PPARBP/PBP and SMN.</text>
</comment>
<keyword evidence="11" id="KW-0804">Transcription</keyword>
<keyword evidence="6" id="KW-0597">Phosphoprotein</keyword>
<dbReference type="InterPro" id="IPR029063">
    <property type="entry name" value="SAM-dependent_MTases_sf"/>
</dbReference>
<comment type="catalytic activity">
    <reaction evidence="15">
        <text>a 5'-end (N(7)-methyl 5'-triphosphoguanosine)-ribonucleoside in snoRNA + S-adenosyl-L-methionine = a 5'-end (N(2),N(7)-dimethyl 5'-triphosphoguanosine)-ribonucleoside in snoRNA + S-adenosyl-L-homocysteine + H(+)</text>
        <dbReference type="Rhea" id="RHEA:78475"/>
        <dbReference type="Rhea" id="RHEA-COMP:19086"/>
        <dbReference type="Rhea" id="RHEA-COMP:19088"/>
        <dbReference type="ChEBI" id="CHEBI:15378"/>
        <dbReference type="ChEBI" id="CHEBI:57856"/>
        <dbReference type="ChEBI" id="CHEBI:59789"/>
        <dbReference type="ChEBI" id="CHEBI:156461"/>
        <dbReference type="ChEBI" id="CHEBI:172880"/>
    </reaction>
    <physiologicalReaction direction="left-to-right" evidence="15">
        <dbReference type="Rhea" id="RHEA:78476"/>
    </physiologicalReaction>
</comment>
<evidence type="ECO:0000256" key="6">
    <source>
        <dbReference type="ARBA" id="ARBA00022553"/>
    </source>
</evidence>
<evidence type="ECO:0000256" key="23">
    <source>
        <dbReference type="SAM" id="MobiDB-lite"/>
    </source>
</evidence>
<keyword evidence="7" id="KW-0489">Methyltransferase</keyword>
<keyword evidence="10" id="KW-0805">Transcription regulation</keyword>
<evidence type="ECO:0000256" key="12">
    <source>
        <dbReference type="ARBA" id="ARBA00023242"/>
    </source>
</evidence>
<comment type="catalytic activity">
    <reaction evidence="17">
        <text>a 5'-end (N(7)-methyl 5'-triphosphoguanosine)-ribonucleoside in snRNA + S-adenosyl-L-methionine = a 5'-end (N(2),N(7)-dimethyl 5'-triphosphoguanosine)-ribonucleoside in snRNA + S-adenosyl-L-homocysteine + H(+)</text>
        <dbReference type="Rhea" id="RHEA:78471"/>
        <dbReference type="Rhea" id="RHEA-COMP:19085"/>
        <dbReference type="Rhea" id="RHEA-COMP:19087"/>
        <dbReference type="ChEBI" id="CHEBI:15378"/>
        <dbReference type="ChEBI" id="CHEBI:57856"/>
        <dbReference type="ChEBI" id="CHEBI:59789"/>
        <dbReference type="ChEBI" id="CHEBI:156461"/>
        <dbReference type="ChEBI" id="CHEBI:172880"/>
    </reaction>
    <physiologicalReaction direction="left-to-right" evidence="17">
        <dbReference type="Rhea" id="RHEA:78472"/>
    </physiologicalReaction>
</comment>
<keyword evidence="9" id="KW-0949">S-adenosyl-L-methionine</keyword>
<comment type="function">
    <text evidence="19">Catalyzes the 2 serial methylation steps for the conversion of the 7-monomethylguanosine (m(7)G) caps of snRNAs and snoRNAs to a 2,2,7-trimethylguanosine (m(2,2,7)G) cap structure. The enzyme is specific for guanine, and N7 methylation must precede N2 methylation. Hypermethylation of the m7G cap of U snRNAs leads to their concentration in nuclear foci, their colocalization with coilin and the formation of canonical Cajal bodies (CBs). Plays a role in transcriptional regulation.</text>
</comment>
<evidence type="ECO:0000256" key="21">
    <source>
        <dbReference type="ARBA" id="ARBA00079339"/>
    </source>
</evidence>
<comment type="catalytic activity">
    <reaction evidence="14">
        <text>a 5'-end (N(2),N(7)-dimethyl 5'-triphosphoguanosine)-ribonucleoside in snoRNA + S-adenosyl-L-methionine = a 5'-end (N(2),N(2),N(7)-trimethyl 5'-triphosphoguanosine)-ribonucleoside in snoRNA + S-adenosyl-L-homocysteine + H(+)</text>
        <dbReference type="Rhea" id="RHEA:78507"/>
        <dbReference type="Rhea" id="RHEA-COMP:19088"/>
        <dbReference type="Rhea" id="RHEA-COMP:19090"/>
        <dbReference type="ChEBI" id="CHEBI:15378"/>
        <dbReference type="ChEBI" id="CHEBI:57856"/>
        <dbReference type="ChEBI" id="CHEBI:59789"/>
        <dbReference type="ChEBI" id="CHEBI:167623"/>
        <dbReference type="ChEBI" id="CHEBI:172880"/>
    </reaction>
    <physiologicalReaction direction="left-to-right" evidence="14">
        <dbReference type="Rhea" id="RHEA:78508"/>
    </physiologicalReaction>
</comment>
<evidence type="ECO:0000256" key="2">
    <source>
        <dbReference type="ARBA" id="ARBA00004496"/>
    </source>
</evidence>
<evidence type="ECO:0000256" key="22">
    <source>
        <dbReference type="ARBA" id="ARBA00081504"/>
    </source>
</evidence>
<keyword evidence="5" id="KW-0963">Cytoplasm</keyword>
<evidence type="ECO:0000256" key="20">
    <source>
        <dbReference type="ARBA" id="ARBA00064494"/>
    </source>
</evidence>
<dbReference type="AlphaFoldDB" id="A0A8V0XK79"/>
<dbReference type="GO" id="GO:0005730">
    <property type="term" value="C:nucleolus"/>
    <property type="evidence" value="ECO:0007669"/>
    <property type="project" value="UniProtKB-SubCell"/>
</dbReference>
<dbReference type="GO" id="GO:0071164">
    <property type="term" value="F:RNA cap trimethylguanosine synthase activity"/>
    <property type="evidence" value="ECO:0000318"/>
    <property type="project" value="GO_Central"/>
</dbReference>
<evidence type="ECO:0000256" key="19">
    <source>
        <dbReference type="ARBA" id="ARBA00057179"/>
    </source>
</evidence>
<feature type="region of interest" description="Disordered" evidence="23">
    <location>
        <begin position="554"/>
        <end position="606"/>
    </location>
</feature>
<evidence type="ECO:0000256" key="11">
    <source>
        <dbReference type="ARBA" id="ARBA00023163"/>
    </source>
</evidence>
<protein>
    <recommendedName>
        <fullName evidence="4">Trimethylguanosine synthase</fullName>
    </recommendedName>
    <alternativeName>
        <fullName evidence="18">Cap-specific guanine-N(2) methyltransferase</fullName>
    </alternativeName>
    <alternativeName>
        <fullName evidence="21">Nuclear receptor coactivator 6-interacting protein</fullName>
    </alternativeName>
    <alternativeName>
        <fullName evidence="22">PRIP-interacting protein with methyltransferase motif</fullName>
    </alternativeName>
</protein>
<dbReference type="CDD" id="cd02440">
    <property type="entry name" value="AdoMet_MTases"/>
    <property type="match status" value="1"/>
</dbReference>
<dbReference type="GO" id="GO:0005829">
    <property type="term" value="C:cytosol"/>
    <property type="evidence" value="ECO:0007669"/>
    <property type="project" value="Ensembl"/>
</dbReference>
<evidence type="ECO:0000256" key="4">
    <source>
        <dbReference type="ARBA" id="ARBA00018517"/>
    </source>
</evidence>
<evidence type="ECO:0000256" key="18">
    <source>
        <dbReference type="ARBA" id="ARBA00049790"/>
    </source>
</evidence>
<sequence>MVQDPRGQLVAELLLRAGAAGGIVCLCSRAFVEDRKLYKLGLKGFYVKDDDESTGEEQASEQENGCPTVTLGVDTDCAPDLEEDDLDSEAELMKSMGLPLHFGGHSAHRDFVAKEKYRKRGNVKFMKKKKKKRKELQQKHQDKMEQGCQDHICGDHKQPVSDEPASAGEATEKSVKNSESQIAGVGNCGSSESVASEALPIERKWEKYWSEYGEGLLWQSWLEKHKDVSSPEAMTASEPWNSPDTKEEWEQHYSELYWYYWEQFQYWTNQGWTTESSHTDSVQLNGVMQETDLSQEMDLVSPEAEGSKVLVLELSPSHTRSEETLTSSAEPHHEIISGICNLNLNLDTSEQSSAPLTVTNEELQEHSSCNSKSQSPCVSSQKEPCDGGTRKRRASCENRSINQSGSQESGNSCSSNDKEQLLLCDQNEDEGGEEPPENRSAKVKRSHELDVDENPVEDPEETCSILGFKCGAGQNFLHFRYGGIPDFTHRSVQYLEKKAKLKSKFLDMRKPRKSKNTHIFFTEEPETSCRKNKTLKKVEAFLKQVNESVEEAMYQKASPLSKVEESSTSSDSEDQESVATARSVRVSMEAPELLPSSVVGGDPGTSKLEEEAMNAAANSAGCQGRRKPECGSGRVLVPLDIPDYLQAEMEDVSPVVDEKNTAKKKERKRRRKHKMALGEIPPEIAADPELIKYWAQRYRLFSRFDEGIKLDREGWFSVTPEKIAEHIAVRVAQSFNCNTIVDAFCGVGGNAIQFALTSKRVIAVDIDPEKLSLARSNAEVYGVANQIEFVCGDFMVLAADLKADVVFLSPPWGGPDYATAEIFDIQTMICPDGFEIFRLSKKITNNIVYFLPRNTDINQIASLAGPGGKVEIEQNFLNNKLKTITAYFGDLIRPDLS</sequence>
<evidence type="ECO:0007829" key="26">
    <source>
        <dbReference type="PeptideAtlas" id="A0A8V0XK79"/>
    </source>
</evidence>
<dbReference type="GO" id="GO:0036261">
    <property type="term" value="P:7-methylguanosine cap hypermethylation"/>
    <property type="evidence" value="ECO:0000318"/>
    <property type="project" value="GO_Central"/>
</dbReference>
<dbReference type="GO" id="GO:0005634">
    <property type="term" value="C:nucleus"/>
    <property type="evidence" value="ECO:0000318"/>
    <property type="project" value="GO_Central"/>
</dbReference>
<reference evidence="24" key="3">
    <citation type="submission" date="2025-09" db="UniProtKB">
        <authorList>
            <consortium name="Ensembl"/>
        </authorList>
    </citation>
    <scope>IDENTIFICATION</scope>
    <source>
        <strain evidence="24">broiler</strain>
    </source>
</reference>
<comment type="catalytic activity">
    <reaction evidence="16">
        <text>a 5'-end (N(2),N(7)-dimethyl 5'-triphosphoguanosine)-ribonucleoside in snRNA + S-adenosyl-L-methionine = a 5'-end (N(2),N(2),N(7)-trimethyl 5'-triphosphoguanosine)-ribonucleoside in snRNA + S-adenosyl-L-homocysteine + H(+)</text>
        <dbReference type="Rhea" id="RHEA:78479"/>
        <dbReference type="Rhea" id="RHEA-COMP:19087"/>
        <dbReference type="Rhea" id="RHEA-COMP:19089"/>
        <dbReference type="ChEBI" id="CHEBI:15378"/>
        <dbReference type="ChEBI" id="CHEBI:57856"/>
        <dbReference type="ChEBI" id="CHEBI:59789"/>
        <dbReference type="ChEBI" id="CHEBI:167623"/>
        <dbReference type="ChEBI" id="CHEBI:172880"/>
    </reaction>
    <physiologicalReaction direction="left-to-right" evidence="16">
        <dbReference type="Rhea" id="RHEA:78480"/>
    </physiologicalReaction>
</comment>
<reference evidence="24" key="1">
    <citation type="submission" date="2020-11" db="EMBL/GenBank/DDBJ databases">
        <title>Gallus gallus (Chicken) genome, bGalGal1, GRCg7b, maternal haplotype autosomes + Z &amp; W.</title>
        <authorList>
            <person name="Warren W."/>
            <person name="Formenti G."/>
            <person name="Fedrigo O."/>
            <person name="Haase B."/>
            <person name="Mountcastle J."/>
            <person name="Balacco J."/>
            <person name="Tracey A."/>
            <person name="Schneider V."/>
            <person name="Okimoto R."/>
            <person name="Cheng H."/>
            <person name="Hawken R."/>
            <person name="Howe K."/>
            <person name="Jarvis E.D."/>
        </authorList>
    </citation>
    <scope>NUCLEOTIDE SEQUENCE [LARGE SCALE GENOMIC DNA]</scope>
    <source>
        <strain evidence="24">Broiler</strain>
    </source>
</reference>
<evidence type="ECO:0000256" key="9">
    <source>
        <dbReference type="ARBA" id="ARBA00022691"/>
    </source>
</evidence>
<dbReference type="InterPro" id="IPR019012">
    <property type="entry name" value="RNA_cap_Gua-N2-MeTrfase"/>
</dbReference>
<evidence type="ECO:0000256" key="3">
    <source>
        <dbReference type="ARBA" id="ARBA00004604"/>
    </source>
</evidence>
<accession>A0A8V0XK79</accession>
<evidence type="ECO:0000313" key="25">
    <source>
        <dbReference type="Proteomes" id="UP000000539"/>
    </source>
</evidence>
<keyword evidence="8" id="KW-0808">Transferase</keyword>
<feature type="region of interest" description="Disordered" evidence="23">
    <location>
        <begin position="152"/>
        <end position="193"/>
    </location>
</feature>
<keyword evidence="12" id="KW-0539">Nucleus</keyword>
<evidence type="ECO:0000256" key="1">
    <source>
        <dbReference type="ARBA" id="ARBA00004408"/>
    </source>
</evidence>
<feature type="compositionally biased region" description="Low complexity" evidence="23">
    <location>
        <begin position="558"/>
        <end position="570"/>
    </location>
</feature>
<dbReference type="OrthoDB" id="194443at2759"/>
<dbReference type="PANTHER" id="PTHR14741:SF32">
    <property type="entry name" value="TRIMETHYLGUANOSINE SYNTHASE"/>
    <property type="match status" value="1"/>
</dbReference>
<reference evidence="24" key="2">
    <citation type="submission" date="2025-08" db="UniProtKB">
        <authorList>
            <consortium name="Ensembl"/>
        </authorList>
    </citation>
    <scope>IDENTIFICATION</scope>
    <source>
        <strain evidence="24">broiler</strain>
    </source>
</reference>
<dbReference type="Pfam" id="PF09445">
    <property type="entry name" value="Methyltransf_15"/>
    <property type="match status" value="1"/>
</dbReference>
<dbReference type="SUPFAM" id="SSF53335">
    <property type="entry name" value="S-adenosyl-L-methionine-dependent methyltransferases"/>
    <property type="match status" value="1"/>
</dbReference>
<keyword evidence="25" id="KW-1185">Reference proteome</keyword>
<comment type="subcellular location">
    <subcellularLocation>
        <location evidence="2">Cytoplasm</location>
    </subcellularLocation>
    <subcellularLocation>
        <location evidence="1">Nucleus</location>
        <location evidence="1">Cajal body</location>
    </subcellularLocation>
    <subcellularLocation>
        <location evidence="3">Nucleus</location>
        <location evidence="3">Nucleolus</location>
    </subcellularLocation>
</comment>
<feature type="compositionally biased region" description="Acidic residues" evidence="23">
    <location>
        <begin position="426"/>
        <end position="435"/>
    </location>
</feature>
<dbReference type="GeneTree" id="ENSGT00390000018056"/>
<dbReference type="GO" id="GO:0015030">
    <property type="term" value="C:Cajal body"/>
    <property type="evidence" value="ECO:0007669"/>
    <property type="project" value="UniProtKB-SubCell"/>
</dbReference>
<evidence type="ECO:0000256" key="10">
    <source>
        <dbReference type="ARBA" id="ARBA00023015"/>
    </source>
</evidence>
<evidence type="ECO:0000256" key="14">
    <source>
        <dbReference type="ARBA" id="ARBA00047418"/>
    </source>
</evidence>
<dbReference type="Ensembl" id="ENSGALT00010010705.1">
    <property type="protein sequence ID" value="ENSGALP00010006188.1"/>
    <property type="gene ID" value="ENSGALG00010004610.1"/>
</dbReference>
<feature type="compositionally biased region" description="Low complexity" evidence="23">
    <location>
        <begin position="400"/>
        <end position="415"/>
    </location>
</feature>
<dbReference type="PANTHER" id="PTHR14741">
    <property type="entry name" value="S-ADENOSYLMETHIONINE-DEPENDENT METHYLTRANSFERASE RELATED"/>
    <property type="match status" value="1"/>
</dbReference>
<evidence type="ECO:0000313" key="24">
    <source>
        <dbReference type="Ensembl" id="ENSGALP00010006188.1"/>
    </source>
</evidence>
<dbReference type="FunCoup" id="A0A8V0XK79">
    <property type="interactions" value="2604"/>
</dbReference>
<feature type="region of interest" description="Disordered" evidence="23">
    <location>
        <begin position="360"/>
        <end position="457"/>
    </location>
</feature>
<evidence type="ECO:0000256" key="16">
    <source>
        <dbReference type="ARBA" id="ARBA00048763"/>
    </source>
</evidence>
<evidence type="ECO:0000256" key="15">
    <source>
        <dbReference type="ARBA" id="ARBA00048740"/>
    </source>
</evidence>